<dbReference type="InterPro" id="IPR036875">
    <property type="entry name" value="Znf_CCHC_sf"/>
</dbReference>
<dbReference type="Gene3D" id="3.30.1370.10">
    <property type="entry name" value="K Homology domain, type 1"/>
    <property type="match status" value="1"/>
</dbReference>
<dbReference type="SMART" id="SM00322">
    <property type="entry name" value="KH"/>
    <property type="match status" value="1"/>
</dbReference>
<feature type="region of interest" description="Disordered" evidence="12">
    <location>
        <begin position="396"/>
        <end position="433"/>
    </location>
</feature>
<keyword evidence="4" id="KW-0479">Metal-binding</keyword>
<dbReference type="InterPro" id="IPR004087">
    <property type="entry name" value="KH_dom"/>
</dbReference>
<keyword evidence="3" id="KW-0507">mRNA processing</keyword>
<dbReference type="SUPFAM" id="SSF54791">
    <property type="entry name" value="Eukaryotic type KH-domain (KH-domain type I)"/>
    <property type="match status" value="1"/>
</dbReference>
<dbReference type="PROSITE" id="PS50158">
    <property type="entry name" value="ZF_CCHC"/>
    <property type="match status" value="1"/>
</dbReference>
<evidence type="ECO:0000256" key="9">
    <source>
        <dbReference type="ARBA" id="ARBA00023242"/>
    </source>
</evidence>
<dbReference type="InterPro" id="IPR032570">
    <property type="entry name" value="SF1-HH"/>
</dbReference>
<feature type="compositionally biased region" description="Basic and acidic residues" evidence="12">
    <location>
        <begin position="158"/>
        <end position="171"/>
    </location>
</feature>
<feature type="compositionally biased region" description="Polar residues" evidence="12">
    <location>
        <begin position="26"/>
        <end position="48"/>
    </location>
</feature>
<feature type="region of interest" description="Disordered" evidence="12">
    <location>
        <begin position="740"/>
        <end position="793"/>
    </location>
</feature>
<comment type="subcellular location">
    <subcellularLocation>
        <location evidence="1">Nucleus</location>
    </subcellularLocation>
</comment>
<evidence type="ECO:0000313" key="16">
    <source>
        <dbReference type="Proteomes" id="UP001497392"/>
    </source>
</evidence>
<dbReference type="Proteomes" id="UP001497392">
    <property type="component" value="Unassembled WGS sequence"/>
</dbReference>
<dbReference type="InterPro" id="IPR047086">
    <property type="entry name" value="SF1-HH_sf"/>
</dbReference>
<name>A0ABP1FRI8_9CHLO</name>
<dbReference type="CDD" id="cd02395">
    <property type="entry name" value="KH-I_BBP"/>
    <property type="match status" value="1"/>
</dbReference>
<dbReference type="EMBL" id="CAXHTA020000004">
    <property type="protein sequence ID" value="CAL5220753.1"/>
    <property type="molecule type" value="Genomic_DNA"/>
</dbReference>
<evidence type="ECO:0000256" key="8">
    <source>
        <dbReference type="ARBA" id="ARBA00023187"/>
    </source>
</evidence>
<dbReference type="InterPro" id="IPR001878">
    <property type="entry name" value="Znf_CCHC"/>
</dbReference>
<feature type="domain" description="CCHC-type" evidence="14">
    <location>
        <begin position="335"/>
        <end position="350"/>
    </location>
</feature>
<keyword evidence="5 10" id="KW-0863">Zinc-finger</keyword>
<dbReference type="PROSITE" id="PS50084">
    <property type="entry name" value="KH_TYPE_1"/>
    <property type="match status" value="1"/>
</dbReference>
<keyword evidence="16" id="KW-1185">Reference proteome</keyword>
<protein>
    <submittedName>
        <fullName evidence="15">G2815 protein</fullName>
    </submittedName>
</protein>
<comment type="similarity">
    <text evidence="2">Belongs to the BBP/SF1 family.</text>
</comment>
<keyword evidence="7 11" id="KW-0694">RNA-binding</keyword>
<evidence type="ECO:0000256" key="6">
    <source>
        <dbReference type="ARBA" id="ARBA00022833"/>
    </source>
</evidence>
<feature type="compositionally biased region" description="Gly residues" evidence="12">
    <location>
        <begin position="398"/>
        <end position="423"/>
    </location>
</feature>
<dbReference type="SMART" id="SM00360">
    <property type="entry name" value="RRM"/>
    <property type="match status" value="2"/>
</dbReference>
<gene>
    <name evidence="15" type="primary">g2815</name>
    <name evidence="15" type="ORF">VP750_LOCUS2412</name>
</gene>
<keyword evidence="8" id="KW-0508">mRNA splicing</keyword>
<sequence>MDPSADAEAFLLGLEKAGETTAGDAQAQTISELNHVGTEQTNGQLNGASGNGDAAPSANGYTSSGRRNKWGPAMEVKEEPPKPKKRRSRWEEVPEENTDTTLAVVPKEITICGGIRVYLPSALTGGSTSSDPKIRELNNELNEVNRKILNNDLEIPPEGERSPSPEPIYDRNGVRLNTREVRVKERLMERRNYLIEELIKADPTYRPPADYRPAKKHRKVYIPQKDYPGYNFIGLIIGPRGNTQKRMQKETNTKIAIRGKGSVKEGAARDPKYDYGEEEELHVLITGDKMEDVNKAAEMIEDLLVPTDEARNEHKRLQLQELAALNGTLKDDQHCYLCGQNGHRQFECPNQPEEIYQLPNAVQEKVQQQYERDVARMAGPGEIIPKMDDEYKSFLAELGGGPQDQGGPSGMRSMGGGGGGGGRQSRPGDDLPDNCKLYVGNLSPAVTDAVLKSLMEPFGNVLHAVVLLDMTSGQSRGFGFVHMDNAESATNAASGMSGKMMDGRPLVVRLRSEGPDKKGGFDRPRGFGPMENDESKLYVAHLDPRAGEEDVRQLFSAHGAVMHVRIIQDRDTGQSKGYGFVTMGTPNMAQDAANGLNGYKMGDKTLVVKMAGSRGPAPGQGGPPGGGMGYNAGPRGPAGGMGMGGSSGMGGVGMGGGPPRGPPPAAAGPPSYGMPPPGYGVPPGPAPPFYGHMPPQQPMYGMPPPGYGAPPPGYAPVPNPYGQPPGYGYGAPAAPAYPGYAAAPQQPAYPQQQPGMYGGAPGMATGANATPGGGPSPAQPPLPSEPPPETHVQSEYERFMAEVQSK</sequence>
<feature type="compositionally biased region" description="Pro residues" evidence="12">
    <location>
        <begin position="777"/>
        <end position="789"/>
    </location>
</feature>
<dbReference type="Pfam" id="PF00076">
    <property type="entry name" value="RRM_1"/>
    <property type="match status" value="2"/>
</dbReference>
<feature type="domain" description="RRM" evidence="13">
    <location>
        <begin position="435"/>
        <end position="513"/>
    </location>
</feature>
<dbReference type="InterPro" id="IPR000504">
    <property type="entry name" value="RRM_dom"/>
</dbReference>
<evidence type="ECO:0000256" key="1">
    <source>
        <dbReference type="ARBA" id="ARBA00004123"/>
    </source>
</evidence>
<evidence type="ECO:0000256" key="5">
    <source>
        <dbReference type="ARBA" id="ARBA00022771"/>
    </source>
</evidence>
<dbReference type="SMART" id="SM00343">
    <property type="entry name" value="ZnF_C2HC"/>
    <property type="match status" value="1"/>
</dbReference>
<keyword evidence="6" id="KW-0862">Zinc</keyword>
<dbReference type="InterPro" id="IPR045071">
    <property type="entry name" value="BBP-like"/>
</dbReference>
<feature type="compositionally biased region" description="Gly residues" evidence="12">
    <location>
        <begin position="618"/>
        <end position="644"/>
    </location>
</feature>
<evidence type="ECO:0000256" key="12">
    <source>
        <dbReference type="SAM" id="MobiDB-lite"/>
    </source>
</evidence>
<dbReference type="SUPFAM" id="SSF57756">
    <property type="entry name" value="Retrovirus zinc finger-like domains"/>
    <property type="match status" value="1"/>
</dbReference>
<dbReference type="InterPro" id="IPR036612">
    <property type="entry name" value="KH_dom_type_1_sf"/>
</dbReference>
<evidence type="ECO:0000256" key="11">
    <source>
        <dbReference type="PROSITE-ProRule" id="PRU00176"/>
    </source>
</evidence>
<feature type="domain" description="RRM" evidence="13">
    <location>
        <begin position="535"/>
        <end position="613"/>
    </location>
</feature>
<evidence type="ECO:0000313" key="15">
    <source>
        <dbReference type="EMBL" id="CAL5220753.1"/>
    </source>
</evidence>
<evidence type="ECO:0000256" key="10">
    <source>
        <dbReference type="PROSITE-ProRule" id="PRU00047"/>
    </source>
</evidence>
<dbReference type="Pfam" id="PF22675">
    <property type="entry name" value="KH-I_KHDC4-BBP"/>
    <property type="match status" value="1"/>
</dbReference>
<evidence type="ECO:0000256" key="7">
    <source>
        <dbReference type="ARBA" id="ARBA00022884"/>
    </source>
</evidence>
<comment type="caution">
    <text evidence="15">The sequence shown here is derived from an EMBL/GenBank/DDBJ whole genome shotgun (WGS) entry which is preliminary data.</text>
</comment>
<evidence type="ECO:0000259" key="14">
    <source>
        <dbReference type="PROSITE" id="PS50158"/>
    </source>
</evidence>
<dbReference type="Gene3D" id="3.30.70.330">
    <property type="match status" value="2"/>
</dbReference>
<evidence type="ECO:0000259" key="13">
    <source>
        <dbReference type="PROSITE" id="PS50102"/>
    </source>
</evidence>
<dbReference type="InterPro" id="IPR055256">
    <property type="entry name" value="KH_1_KHDC4/BBP-like"/>
</dbReference>
<dbReference type="InterPro" id="IPR035979">
    <property type="entry name" value="RBD_domain_sf"/>
</dbReference>
<keyword evidence="9" id="KW-0539">Nucleus</keyword>
<dbReference type="PANTHER" id="PTHR11208:SF45">
    <property type="entry name" value="SPLICING FACTOR 1"/>
    <property type="match status" value="1"/>
</dbReference>
<evidence type="ECO:0000256" key="2">
    <source>
        <dbReference type="ARBA" id="ARBA00010382"/>
    </source>
</evidence>
<dbReference type="Gene3D" id="6.10.140.1790">
    <property type="match status" value="1"/>
</dbReference>
<proteinExistence type="inferred from homology"/>
<dbReference type="PANTHER" id="PTHR11208">
    <property type="entry name" value="RNA-BINDING PROTEIN RELATED"/>
    <property type="match status" value="1"/>
</dbReference>
<feature type="region of interest" description="Disordered" evidence="12">
    <location>
        <begin position="19"/>
        <end position="95"/>
    </location>
</feature>
<evidence type="ECO:0000256" key="3">
    <source>
        <dbReference type="ARBA" id="ARBA00022664"/>
    </source>
</evidence>
<organism evidence="15 16">
    <name type="scientific">Coccomyxa viridis</name>
    <dbReference type="NCBI Taxonomy" id="1274662"/>
    <lineage>
        <taxon>Eukaryota</taxon>
        <taxon>Viridiplantae</taxon>
        <taxon>Chlorophyta</taxon>
        <taxon>core chlorophytes</taxon>
        <taxon>Trebouxiophyceae</taxon>
        <taxon>Trebouxiophyceae incertae sedis</taxon>
        <taxon>Coccomyxaceae</taxon>
        <taxon>Coccomyxa</taxon>
    </lineage>
</organism>
<dbReference type="Pfam" id="PF16275">
    <property type="entry name" value="SF1-HH"/>
    <property type="match status" value="1"/>
</dbReference>
<feature type="region of interest" description="Disordered" evidence="12">
    <location>
        <begin position="152"/>
        <end position="171"/>
    </location>
</feature>
<accession>A0ABP1FRI8</accession>
<dbReference type="SUPFAM" id="SSF54928">
    <property type="entry name" value="RNA-binding domain, RBD"/>
    <property type="match status" value="2"/>
</dbReference>
<evidence type="ECO:0000256" key="4">
    <source>
        <dbReference type="ARBA" id="ARBA00022723"/>
    </source>
</evidence>
<dbReference type="PROSITE" id="PS50102">
    <property type="entry name" value="RRM"/>
    <property type="match status" value="2"/>
</dbReference>
<reference evidence="15 16" key="1">
    <citation type="submission" date="2024-06" db="EMBL/GenBank/DDBJ databases">
        <authorList>
            <person name="Kraege A."/>
            <person name="Thomma B."/>
        </authorList>
    </citation>
    <scope>NUCLEOTIDE SEQUENCE [LARGE SCALE GENOMIC DNA]</scope>
</reference>
<feature type="region of interest" description="Disordered" evidence="12">
    <location>
        <begin position="613"/>
        <end position="644"/>
    </location>
</feature>
<dbReference type="InterPro" id="IPR012677">
    <property type="entry name" value="Nucleotide-bd_a/b_plait_sf"/>
</dbReference>
<feature type="compositionally biased region" description="Low complexity" evidence="12">
    <location>
        <begin position="740"/>
        <end position="755"/>
    </location>
</feature>